<dbReference type="EMBL" id="FXXQ01000033">
    <property type="protein sequence ID" value="SMX25828.1"/>
    <property type="molecule type" value="Genomic_DNA"/>
</dbReference>
<protein>
    <submittedName>
        <fullName evidence="2">Uncharacterized protein</fullName>
    </submittedName>
</protein>
<accession>A0A238J546</accession>
<keyword evidence="1" id="KW-0472">Membrane</keyword>
<evidence type="ECO:0000313" key="2">
    <source>
        <dbReference type="EMBL" id="SMX25828.1"/>
    </source>
</evidence>
<feature type="transmembrane region" description="Helical" evidence="1">
    <location>
        <begin position="95"/>
        <end position="113"/>
    </location>
</feature>
<evidence type="ECO:0000313" key="3">
    <source>
        <dbReference type="Proteomes" id="UP000201838"/>
    </source>
</evidence>
<organism evidence="2 3">
    <name type="scientific">Boseongicola aestuarii</name>
    <dbReference type="NCBI Taxonomy" id="1470561"/>
    <lineage>
        <taxon>Bacteria</taxon>
        <taxon>Pseudomonadati</taxon>
        <taxon>Pseudomonadota</taxon>
        <taxon>Alphaproteobacteria</taxon>
        <taxon>Rhodobacterales</taxon>
        <taxon>Paracoccaceae</taxon>
        <taxon>Boseongicola</taxon>
    </lineage>
</organism>
<gene>
    <name evidence="2" type="ORF">BOA8489_03973</name>
</gene>
<dbReference type="Proteomes" id="UP000201838">
    <property type="component" value="Unassembled WGS sequence"/>
</dbReference>
<reference evidence="3" key="1">
    <citation type="submission" date="2017-05" db="EMBL/GenBank/DDBJ databases">
        <authorList>
            <person name="Rodrigo-Torres L."/>
            <person name="Arahal R. D."/>
            <person name="Lucena T."/>
        </authorList>
    </citation>
    <scope>NUCLEOTIDE SEQUENCE [LARGE SCALE GENOMIC DNA]</scope>
    <source>
        <strain evidence="3">CECT 8489</strain>
    </source>
</reference>
<keyword evidence="1" id="KW-1133">Transmembrane helix</keyword>
<evidence type="ECO:0000256" key="1">
    <source>
        <dbReference type="SAM" id="Phobius"/>
    </source>
</evidence>
<name>A0A238J546_9RHOB</name>
<feature type="transmembrane region" description="Helical" evidence="1">
    <location>
        <begin position="33"/>
        <end position="54"/>
    </location>
</feature>
<feature type="transmembrane region" description="Helical" evidence="1">
    <location>
        <begin position="119"/>
        <end position="144"/>
    </location>
</feature>
<proteinExistence type="predicted"/>
<keyword evidence="3" id="KW-1185">Reference proteome</keyword>
<sequence>MSELVFFSCALIAPVLFWLGSRGFKLKSVGQTWIVAICLPFFGAPIIAILWDIFGVTGLTIKIGERLVYCDIEEFYIGLSKDWSCLNSARRLTNIIEQTILFAPMFGILWLLPRPPLVRVLHIVAMLPTFLIVRSVLSGFAILFSGEL</sequence>
<dbReference type="RefSeq" id="WP_141138349.1">
    <property type="nucleotide sequence ID" value="NZ_FXXQ01000033.1"/>
</dbReference>
<keyword evidence="1" id="KW-0812">Transmembrane</keyword>
<dbReference type="AlphaFoldDB" id="A0A238J546"/>